<feature type="coiled-coil region" evidence="5">
    <location>
        <begin position="82"/>
        <end position="116"/>
    </location>
</feature>
<feature type="compositionally biased region" description="Polar residues" evidence="6">
    <location>
        <begin position="127"/>
        <end position="150"/>
    </location>
</feature>
<dbReference type="CDD" id="cd23163">
    <property type="entry name" value="Prefoldin_2"/>
    <property type="match status" value="1"/>
</dbReference>
<comment type="similarity">
    <text evidence="1">Belongs to the prefoldin subunit beta family.</text>
</comment>
<dbReference type="Gene3D" id="1.10.287.370">
    <property type="match status" value="1"/>
</dbReference>
<dbReference type="GO" id="GO:0016272">
    <property type="term" value="C:prefoldin complex"/>
    <property type="evidence" value="ECO:0007669"/>
    <property type="project" value="InterPro"/>
</dbReference>
<sequence>MASDSKKHDRKSSKGLSPEEILNGFQTLRQEQRNLSSKLTEFEADSNEHKMVIATLQNVNEDRRCFRLVGGVLTERKVKDVLPALISNLEKLKELIEKLKEQITKKGVEINEYREKYNISFRGLDAPSSNSKQEEQVSASESSRGNVLVS</sequence>
<dbReference type="FunFam" id="1.10.287.370:FF:000002">
    <property type="entry name" value="Prefoldin subunit 2"/>
    <property type="match status" value="1"/>
</dbReference>
<comment type="function">
    <text evidence="4">Binds specifically to cytosolic chaperonin (c-CPN) and transfers target proteins to it. Binds to nascent polypeptide chain and promotes folding in an environment in which there are many competing pathways for nonnative proteins.</text>
</comment>
<feature type="region of interest" description="Disordered" evidence="6">
    <location>
        <begin position="124"/>
        <end position="150"/>
    </location>
</feature>
<reference evidence="7" key="1">
    <citation type="journal article" date="2023" name="G3 (Bethesda)">
        <title>Whole genome assemblies of Zophobas morio and Tenebrio molitor.</title>
        <authorList>
            <person name="Kaur S."/>
            <person name="Stinson S.A."/>
            <person name="diCenzo G.C."/>
        </authorList>
    </citation>
    <scope>NUCLEOTIDE SEQUENCE</scope>
    <source>
        <strain evidence="7">QUZm001</strain>
    </source>
</reference>
<dbReference type="GO" id="GO:0051082">
    <property type="term" value="F:unfolded protein binding"/>
    <property type="evidence" value="ECO:0007669"/>
    <property type="project" value="InterPro"/>
</dbReference>
<evidence type="ECO:0000256" key="4">
    <source>
        <dbReference type="ARBA" id="ARBA00024667"/>
    </source>
</evidence>
<name>A0AA38MQJ4_9CUCU</name>
<accession>A0AA38MQJ4</accession>
<keyword evidence="3" id="KW-0143">Chaperone</keyword>
<feature type="region of interest" description="Disordered" evidence="6">
    <location>
        <begin position="1"/>
        <end position="21"/>
    </location>
</feature>
<evidence type="ECO:0000256" key="1">
    <source>
        <dbReference type="ARBA" id="ARBA00008045"/>
    </source>
</evidence>
<evidence type="ECO:0000256" key="6">
    <source>
        <dbReference type="SAM" id="MobiDB-lite"/>
    </source>
</evidence>
<evidence type="ECO:0000256" key="2">
    <source>
        <dbReference type="ARBA" id="ARBA00011695"/>
    </source>
</evidence>
<dbReference type="Pfam" id="PF01920">
    <property type="entry name" value="Prefoldin_2"/>
    <property type="match status" value="1"/>
</dbReference>
<organism evidence="7 8">
    <name type="scientific">Zophobas morio</name>
    <dbReference type="NCBI Taxonomy" id="2755281"/>
    <lineage>
        <taxon>Eukaryota</taxon>
        <taxon>Metazoa</taxon>
        <taxon>Ecdysozoa</taxon>
        <taxon>Arthropoda</taxon>
        <taxon>Hexapoda</taxon>
        <taxon>Insecta</taxon>
        <taxon>Pterygota</taxon>
        <taxon>Neoptera</taxon>
        <taxon>Endopterygota</taxon>
        <taxon>Coleoptera</taxon>
        <taxon>Polyphaga</taxon>
        <taxon>Cucujiformia</taxon>
        <taxon>Tenebrionidae</taxon>
        <taxon>Zophobas</taxon>
    </lineage>
</organism>
<evidence type="ECO:0000313" key="7">
    <source>
        <dbReference type="EMBL" id="KAJ3664821.1"/>
    </source>
</evidence>
<dbReference type="AlphaFoldDB" id="A0AA38MQJ4"/>
<keyword evidence="8" id="KW-1185">Reference proteome</keyword>
<evidence type="ECO:0008006" key="9">
    <source>
        <dbReference type="Google" id="ProtNLM"/>
    </source>
</evidence>
<dbReference type="PANTHER" id="PTHR13303">
    <property type="entry name" value="PREFOLDIN SUBUNIT 2"/>
    <property type="match status" value="1"/>
</dbReference>
<evidence type="ECO:0000256" key="5">
    <source>
        <dbReference type="SAM" id="Coils"/>
    </source>
</evidence>
<evidence type="ECO:0000313" key="8">
    <source>
        <dbReference type="Proteomes" id="UP001168821"/>
    </source>
</evidence>
<dbReference type="GO" id="GO:0006457">
    <property type="term" value="P:protein folding"/>
    <property type="evidence" value="ECO:0007669"/>
    <property type="project" value="InterPro"/>
</dbReference>
<keyword evidence="5" id="KW-0175">Coiled coil</keyword>
<dbReference type="InterPro" id="IPR027235">
    <property type="entry name" value="PFD2"/>
</dbReference>
<proteinExistence type="inferred from homology"/>
<dbReference type="SUPFAM" id="SSF46579">
    <property type="entry name" value="Prefoldin"/>
    <property type="match status" value="1"/>
</dbReference>
<dbReference type="Proteomes" id="UP001168821">
    <property type="component" value="Unassembled WGS sequence"/>
</dbReference>
<gene>
    <name evidence="7" type="ORF">Zmor_000364</name>
</gene>
<protein>
    <recommendedName>
        <fullName evidence="9">Prefoldin subunit 2</fullName>
    </recommendedName>
</protein>
<evidence type="ECO:0000256" key="3">
    <source>
        <dbReference type="ARBA" id="ARBA00023186"/>
    </source>
</evidence>
<comment type="subunit">
    <text evidence="2">Heterohexamer of two PFD-alpha type and four PFD-beta type subunits.</text>
</comment>
<dbReference type="EMBL" id="JALNTZ010000001">
    <property type="protein sequence ID" value="KAJ3664821.1"/>
    <property type="molecule type" value="Genomic_DNA"/>
</dbReference>
<dbReference type="InterPro" id="IPR002777">
    <property type="entry name" value="PFD_beta-like"/>
</dbReference>
<comment type="caution">
    <text evidence="7">The sequence shown here is derived from an EMBL/GenBank/DDBJ whole genome shotgun (WGS) entry which is preliminary data.</text>
</comment>
<dbReference type="InterPro" id="IPR009053">
    <property type="entry name" value="Prefoldin"/>
</dbReference>